<sequence>MGRPRANAPLNVFVNGRHAGVLKRESSGAIDFRYDADWLAWESTFPISLSLPLREERYIGAPVINVFDNLLPDSEPIRRRVAERVGANGTDAYSMLSAVGHDCVGALQFLPQGDDPGPAGKIEGKPISDEQITDIIQNLAAAPLGLGEDDDFRISLAGAQEKTALLRRDGKWYKPSGTTATTHILKPQIGRLPNGVDLSNSVENEYFCLKLIAALGVPAANAEIADFGGRRTLVVERFDRRWTRDKRLLRLPQEDCCQALSIPSTRKYQTDGGPGIKEILELLKGSDAPAQDTSIVMRASVVFWLIGATDGHAKNFSVFLSPGGRFRLTPLYDVLSAQPSLDAKQIQPKAFKLAMSVGKSRHYTVNEILPRHFIQTAEMSGVGVPVVRAIFAELITTFEANFERVTKALPKGFPKNLTESIQAAALHRIKLISETN</sequence>
<evidence type="ECO:0000256" key="3">
    <source>
        <dbReference type="ARBA" id="ARBA00022777"/>
    </source>
</evidence>
<dbReference type="NCBIfam" id="TIGR03071">
    <property type="entry name" value="couple_hipA"/>
    <property type="match status" value="1"/>
</dbReference>
<keyword evidence="7" id="KW-1185">Reference proteome</keyword>
<dbReference type="CDD" id="cd17808">
    <property type="entry name" value="HipA_Ec_like"/>
    <property type="match status" value="1"/>
</dbReference>
<keyword evidence="2" id="KW-0808">Transferase</keyword>
<comment type="similarity">
    <text evidence="1">Belongs to the HipA Ser/Thr kinase family.</text>
</comment>
<feature type="domain" description="HipA N-terminal subdomain 1" evidence="5">
    <location>
        <begin position="10"/>
        <end position="109"/>
    </location>
</feature>
<name>A0ABS3MGA5_9BRAD</name>
<proteinExistence type="inferred from homology"/>
<accession>A0ABS3MGA5</accession>
<dbReference type="InterPro" id="IPR052028">
    <property type="entry name" value="HipA_Ser/Thr_kinase"/>
</dbReference>
<evidence type="ECO:0000313" key="6">
    <source>
        <dbReference type="EMBL" id="MBO1430514.1"/>
    </source>
</evidence>
<dbReference type="InterPro" id="IPR012893">
    <property type="entry name" value="HipA-like_C"/>
</dbReference>
<comment type="caution">
    <text evidence="6">The sequence shown here is derived from an EMBL/GenBank/DDBJ whole genome shotgun (WGS) entry which is preliminary data.</text>
</comment>
<keyword evidence="3" id="KW-0418">Kinase</keyword>
<dbReference type="Proteomes" id="UP000692816">
    <property type="component" value="Unassembled WGS sequence"/>
</dbReference>
<dbReference type="PANTHER" id="PTHR37419">
    <property type="entry name" value="SERINE/THREONINE-PROTEIN KINASE TOXIN HIPA"/>
    <property type="match status" value="1"/>
</dbReference>
<protein>
    <submittedName>
        <fullName evidence="6">Type II toxin-antitoxin system HipA family toxin</fullName>
    </submittedName>
</protein>
<dbReference type="Pfam" id="PF07804">
    <property type="entry name" value="HipA_C"/>
    <property type="match status" value="1"/>
</dbReference>
<organism evidence="6 7">
    <name type="scientific">Bradyrhizobium quebecense</name>
    <dbReference type="NCBI Taxonomy" id="2748629"/>
    <lineage>
        <taxon>Bacteria</taxon>
        <taxon>Pseudomonadati</taxon>
        <taxon>Pseudomonadota</taxon>
        <taxon>Alphaproteobacteria</taxon>
        <taxon>Hyphomicrobiales</taxon>
        <taxon>Nitrobacteraceae</taxon>
        <taxon>Bradyrhizobium</taxon>
    </lineage>
</organism>
<dbReference type="EMBL" id="JAGEPA010000001">
    <property type="protein sequence ID" value="MBO1430514.1"/>
    <property type="molecule type" value="Genomic_DNA"/>
</dbReference>
<dbReference type="PANTHER" id="PTHR37419:SF1">
    <property type="entry name" value="SERINE_THREONINE-PROTEIN KINASE TOXIN HIPA"/>
    <property type="match status" value="1"/>
</dbReference>
<evidence type="ECO:0000259" key="4">
    <source>
        <dbReference type="Pfam" id="PF07804"/>
    </source>
</evidence>
<gene>
    <name evidence="6" type="ORF">J4P68_13815</name>
</gene>
<reference evidence="6" key="1">
    <citation type="journal article" date="2021" name="Int. J. Syst. Evol. Microbiol.">
        <title>Bradyrhizobium septentrionale sp. nov. (sv. septentrionale) and Bradyrhizobium quebecense sp. nov. (sv. septentrionale) associated with legumes native to Canada possess rearranged symbiosis genes and numerous insertion sequences.</title>
        <authorList>
            <person name="Bromfield E.S.P."/>
            <person name="Cloutier S."/>
        </authorList>
    </citation>
    <scope>NUCLEOTIDE SEQUENCE</scope>
    <source>
        <strain evidence="6">12S5</strain>
    </source>
</reference>
<evidence type="ECO:0000256" key="1">
    <source>
        <dbReference type="ARBA" id="ARBA00010164"/>
    </source>
</evidence>
<feature type="domain" description="HipA-like C-terminal" evidence="4">
    <location>
        <begin position="154"/>
        <end position="400"/>
    </location>
</feature>
<evidence type="ECO:0000313" key="7">
    <source>
        <dbReference type="Proteomes" id="UP000692816"/>
    </source>
</evidence>
<evidence type="ECO:0000256" key="2">
    <source>
        <dbReference type="ARBA" id="ARBA00022679"/>
    </source>
</evidence>
<dbReference type="InterPro" id="IPR017508">
    <property type="entry name" value="HipA_N1"/>
</dbReference>
<evidence type="ECO:0000259" key="5">
    <source>
        <dbReference type="Pfam" id="PF13657"/>
    </source>
</evidence>
<dbReference type="Pfam" id="PF13657">
    <property type="entry name" value="Couple_hipA"/>
    <property type="match status" value="1"/>
</dbReference>